<dbReference type="Pfam" id="PF09762">
    <property type="entry name" value="CCDC93_CC"/>
    <property type="match status" value="1"/>
</dbReference>
<dbReference type="Proteomes" id="UP001209878">
    <property type="component" value="Unassembled WGS sequence"/>
</dbReference>
<gene>
    <name evidence="4" type="ORF">NP493_591g02067</name>
</gene>
<accession>A0AAD9KU62</accession>
<keyword evidence="2" id="KW-0175">Coiled coil</keyword>
<feature type="domain" description="CCDC93 coiled-coil" evidence="3">
    <location>
        <begin position="6"/>
        <end position="261"/>
    </location>
</feature>
<evidence type="ECO:0000256" key="2">
    <source>
        <dbReference type="SAM" id="Coils"/>
    </source>
</evidence>
<protein>
    <recommendedName>
        <fullName evidence="1">Coiled-coil domain-containing protein 93</fullName>
    </recommendedName>
</protein>
<dbReference type="PANTHER" id="PTHR16441">
    <property type="entry name" value="FIDIPIDINE"/>
    <property type="match status" value="1"/>
</dbReference>
<sequence length="267" mass="31923">MRSLFQLTDYGQKIDAEMSKLSTLETNENSSVLEQLRTLVAMNEKLKKEEQAFRSQCKAEKQKLHENIAKLKQQAGTTDDPDEQERNKLIDRQYEADREKLHKIRLLLARKNREISSLQRKIDEIPSRAELSQYQRRFVELYNQVAAKHTETKQFYILYNTLDDTQLYLNKEVNLLNSIHDNFEEAMSSEGTKQQFLKQFEQIVESLKQNRVKVEKRKQAEKMKRDQLNDEYLNLIEKQRLYFKTVKDFQEECRRNEILQSRLQGHS</sequence>
<evidence type="ECO:0000259" key="3">
    <source>
        <dbReference type="Pfam" id="PF09762"/>
    </source>
</evidence>
<evidence type="ECO:0000313" key="4">
    <source>
        <dbReference type="EMBL" id="KAK2177582.1"/>
    </source>
</evidence>
<evidence type="ECO:0000256" key="1">
    <source>
        <dbReference type="ARBA" id="ARBA00016765"/>
    </source>
</evidence>
<dbReference type="GO" id="GO:0006893">
    <property type="term" value="P:Golgi to plasma membrane transport"/>
    <property type="evidence" value="ECO:0007669"/>
    <property type="project" value="TreeGrafter"/>
</dbReference>
<evidence type="ECO:0000313" key="5">
    <source>
        <dbReference type="Proteomes" id="UP001209878"/>
    </source>
</evidence>
<comment type="caution">
    <text evidence="4">The sequence shown here is derived from an EMBL/GenBank/DDBJ whole genome shotgun (WGS) entry which is preliminary data.</text>
</comment>
<dbReference type="AlphaFoldDB" id="A0AAD9KU62"/>
<dbReference type="PANTHER" id="PTHR16441:SF0">
    <property type="entry name" value="COILED-COIL DOMAIN-CONTAINING PROTEIN 93"/>
    <property type="match status" value="1"/>
</dbReference>
<name>A0AAD9KU62_RIDPI</name>
<reference evidence="4" key="1">
    <citation type="journal article" date="2023" name="Mol. Biol. Evol.">
        <title>Third-Generation Sequencing Reveals the Adaptive Role of the Epigenome in Three Deep-Sea Polychaetes.</title>
        <authorList>
            <person name="Perez M."/>
            <person name="Aroh O."/>
            <person name="Sun Y."/>
            <person name="Lan Y."/>
            <person name="Juniper S.K."/>
            <person name="Young C.R."/>
            <person name="Angers B."/>
            <person name="Qian P.Y."/>
        </authorList>
    </citation>
    <scope>NUCLEOTIDE SEQUENCE</scope>
    <source>
        <strain evidence="4">R07B-5</strain>
    </source>
</reference>
<feature type="coiled-coil region" evidence="2">
    <location>
        <begin position="43"/>
        <end position="74"/>
    </location>
</feature>
<dbReference type="InterPro" id="IPR039116">
    <property type="entry name" value="CCDC93"/>
</dbReference>
<feature type="coiled-coil region" evidence="2">
    <location>
        <begin position="197"/>
        <end position="238"/>
    </location>
</feature>
<keyword evidence="5" id="KW-1185">Reference proteome</keyword>
<proteinExistence type="predicted"/>
<dbReference type="InterPro" id="IPR019159">
    <property type="entry name" value="CCDC93_CC"/>
</dbReference>
<dbReference type="EMBL" id="JAODUO010000590">
    <property type="protein sequence ID" value="KAK2177582.1"/>
    <property type="molecule type" value="Genomic_DNA"/>
</dbReference>
<organism evidence="4 5">
    <name type="scientific">Ridgeia piscesae</name>
    <name type="common">Tubeworm</name>
    <dbReference type="NCBI Taxonomy" id="27915"/>
    <lineage>
        <taxon>Eukaryota</taxon>
        <taxon>Metazoa</taxon>
        <taxon>Spiralia</taxon>
        <taxon>Lophotrochozoa</taxon>
        <taxon>Annelida</taxon>
        <taxon>Polychaeta</taxon>
        <taxon>Sedentaria</taxon>
        <taxon>Canalipalpata</taxon>
        <taxon>Sabellida</taxon>
        <taxon>Siboglinidae</taxon>
        <taxon>Ridgeia</taxon>
    </lineage>
</organism>